<dbReference type="SUPFAM" id="SSF55874">
    <property type="entry name" value="ATPase domain of HSP90 chaperone/DNA topoisomerase II/histidine kinase"/>
    <property type="match status" value="1"/>
</dbReference>
<evidence type="ECO:0000256" key="13">
    <source>
        <dbReference type="PROSITE-ProRule" id="PRU00169"/>
    </source>
</evidence>
<dbReference type="SUPFAM" id="SSF52172">
    <property type="entry name" value="CheY-like"/>
    <property type="match status" value="1"/>
</dbReference>
<feature type="domain" description="Histidine kinase" evidence="15">
    <location>
        <begin position="805"/>
        <end position="1028"/>
    </location>
</feature>
<evidence type="ECO:0000256" key="6">
    <source>
        <dbReference type="ARBA" id="ARBA00022679"/>
    </source>
</evidence>
<feature type="region of interest" description="Disordered" evidence="14">
    <location>
        <begin position="314"/>
        <end position="349"/>
    </location>
</feature>
<dbReference type="FunFam" id="3.30.565.10:FF:000010">
    <property type="entry name" value="Sensor histidine kinase RcsC"/>
    <property type="match status" value="1"/>
</dbReference>
<dbReference type="PANTHER" id="PTHR43047:SF74">
    <property type="entry name" value="HISTIDINE KINASE-RELATED"/>
    <property type="match status" value="1"/>
</dbReference>
<evidence type="ECO:0000259" key="17">
    <source>
        <dbReference type="PROSITE" id="PS50112"/>
    </source>
</evidence>
<dbReference type="VEuPathDB" id="FungiDB:CCM_08162"/>
<dbReference type="GO" id="GO:0000155">
    <property type="term" value="F:phosphorelay sensor kinase activity"/>
    <property type="evidence" value="ECO:0007669"/>
    <property type="project" value="InterPro"/>
</dbReference>
<gene>
    <name evidence="18" type="ORF">A9K55_005258</name>
</gene>
<dbReference type="EC" id="2.7.13.3" evidence="3"/>
<feature type="domain" description="Response regulatory" evidence="16">
    <location>
        <begin position="1104"/>
        <end position="1230"/>
    </location>
</feature>
<protein>
    <recommendedName>
        <fullName evidence="3">histidine kinase</fullName>
        <ecNumber evidence="3">2.7.13.3</ecNumber>
    </recommendedName>
</protein>
<evidence type="ECO:0000313" key="18">
    <source>
        <dbReference type="EMBL" id="ATY64891.1"/>
    </source>
</evidence>
<dbReference type="VEuPathDB" id="FungiDB:A9K55_005258"/>
<dbReference type="GO" id="GO:0005524">
    <property type="term" value="F:ATP binding"/>
    <property type="evidence" value="ECO:0007669"/>
    <property type="project" value="UniProtKB-KW"/>
</dbReference>
<evidence type="ECO:0000256" key="8">
    <source>
        <dbReference type="ARBA" id="ARBA00022741"/>
    </source>
</evidence>
<dbReference type="SMART" id="SM00388">
    <property type="entry name" value="HisKA"/>
    <property type="match status" value="1"/>
</dbReference>
<feature type="domain" description="PAS" evidence="17">
    <location>
        <begin position="512"/>
        <end position="582"/>
    </location>
</feature>
<evidence type="ECO:0000313" key="19">
    <source>
        <dbReference type="Proteomes" id="UP000323067"/>
    </source>
</evidence>
<keyword evidence="6" id="KW-0808">Transferase</keyword>
<dbReference type="InterPro" id="IPR013655">
    <property type="entry name" value="PAS_fold_3"/>
</dbReference>
<feature type="region of interest" description="Disordered" evidence="14">
    <location>
        <begin position="1339"/>
        <end position="1379"/>
    </location>
</feature>
<keyword evidence="9 18" id="KW-0418">Kinase</keyword>
<keyword evidence="8" id="KW-0547">Nucleotide-binding</keyword>
<keyword evidence="4" id="KW-1003">Cell membrane</keyword>
<dbReference type="Pfam" id="PF02518">
    <property type="entry name" value="HATPase_c"/>
    <property type="match status" value="1"/>
</dbReference>
<dbReference type="InterPro" id="IPR036890">
    <property type="entry name" value="HATPase_C_sf"/>
</dbReference>
<reference evidence="18 19" key="1">
    <citation type="journal article" date="2017" name="BMC Genomics">
        <title>Chromosome level assembly and secondary metabolite potential of the parasitic fungus Cordyceps militaris.</title>
        <authorList>
            <person name="Kramer G.J."/>
            <person name="Nodwell J.R."/>
        </authorList>
    </citation>
    <scope>NUCLEOTIDE SEQUENCE [LARGE SCALE GENOMIC DNA]</scope>
    <source>
        <strain evidence="18 19">ATCC 34164</strain>
    </source>
</reference>
<evidence type="ECO:0000256" key="12">
    <source>
        <dbReference type="ARBA" id="ARBA00023136"/>
    </source>
</evidence>
<evidence type="ECO:0000259" key="15">
    <source>
        <dbReference type="PROSITE" id="PS50109"/>
    </source>
</evidence>
<feature type="compositionally biased region" description="Low complexity" evidence="14">
    <location>
        <begin position="322"/>
        <end position="336"/>
    </location>
</feature>
<keyword evidence="11" id="KW-1133">Transmembrane helix</keyword>
<feature type="region of interest" description="Disordered" evidence="14">
    <location>
        <begin position="1274"/>
        <end position="1327"/>
    </location>
</feature>
<dbReference type="GO" id="GO:0009927">
    <property type="term" value="F:histidine phosphotransfer kinase activity"/>
    <property type="evidence" value="ECO:0007669"/>
    <property type="project" value="TreeGrafter"/>
</dbReference>
<dbReference type="InterPro" id="IPR001789">
    <property type="entry name" value="Sig_transdc_resp-reg_receiver"/>
</dbReference>
<comment type="subcellular location">
    <subcellularLocation>
        <location evidence="2">Cell membrane</location>
        <topology evidence="2">Multi-pass membrane protein</topology>
    </subcellularLocation>
</comment>
<evidence type="ECO:0000259" key="16">
    <source>
        <dbReference type="PROSITE" id="PS50110"/>
    </source>
</evidence>
<dbReference type="InterPro" id="IPR004358">
    <property type="entry name" value="Sig_transdc_His_kin-like_C"/>
</dbReference>
<dbReference type="Pfam" id="PF08447">
    <property type="entry name" value="PAS_3"/>
    <property type="match status" value="1"/>
</dbReference>
<dbReference type="InterPro" id="IPR003661">
    <property type="entry name" value="HisK_dim/P_dom"/>
</dbReference>
<evidence type="ECO:0000256" key="14">
    <source>
        <dbReference type="SAM" id="MobiDB-lite"/>
    </source>
</evidence>
<feature type="compositionally biased region" description="Low complexity" evidence="14">
    <location>
        <begin position="23"/>
        <end position="38"/>
    </location>
</feature>
<feature type="modified residue" description="4-aspartylphosphate" evidence="13">
    <location>
        <position position="1159"/>
    </location>
</feature>
<dbReference type="Gene3D" id="3.30.450.20">
    <property type="entry name" value="PAS domain"/>
    <property type="match status" value="2"/>
</dbReference>
<keyword evidence="5 13" id="KW-0597">Phosphoprotein</keyword>
<evidence type="ECO:0000256" key="4">
    <source>
        <dbReference type="ARBA" id="ARBA00022475"/>
    </source>
</evidence>
<dbReference type="PRINTS" id="PR00344">
    <property type="entry name" value="BCTRLSENSOR"/>
</dbReference>
<keyword evidence="10" id="KW-0067">ATP-binding</keyword>
<dbReference type="InterPro" id="IPR003594">
    <property type="entry name" value="HATPase_dom"/>
</dbReference>
<dbReference type="InterPro" id="IPR036097">
    <property type="entry name" value="HisK_dim/P_sf"/>
</dbReference>
<dbReference type="SMART" id="SM00448">
    <property type="entry name" value="REC"/>
    <property type="match status" value="1"/>
</dbReference>
<dbReference type="PROSITE" id="PS50112">
    <property type="entry name" value="PAS"/>
    <property type="match status" value="1"/>
</dbReference>
<dbReference type="InterPro" id="IPR011006">
    <property type="entry name" value="CheY-like_superfamily"/>
</dbReference>
<evidence type="ECO:0000256" key="9">
    <source>
        <dbReference type="ARBA" id="ARBA00022777"/>
    </source>
</evidence>
<dbReference type="InterPro" id="IPR001610">
    <property type="entry name" value="PAC"/>
</dbReference>
<feature type="region of interest" description="Disordered" evidence="14">
    <location>
        <begin position="1"/>
        <end position="38"/>
    </location>
</feature>
<dbReference type="CDD" id="cd00130">
    <property type="entry name" value="PAS"/>
    <property type="match status" value="1"/>
</dbReference>
<evidence type="ECO:0000256" key="7">
    <source>
        <dbReference type="ARBA" id="ARBA00022692"/>
    </source>
</evidence>
<dbReference type="SMART" id="SM00091">
    <property type="entry name" value="PAS"/>
    <property type="match status" value="2"/>
</dbReference>
<dbReference type="Pfam" id="PF00072">
    <property type="entry name" value="Response_reg"/>
    <property type="match status" value="1"/>
</dbReference>
<sequence>MTNPDTPQLGHLTTATPTAAGHDAALATTPDPDSDPDPAYVAADSKLKLTTAGHAYATTNGHAGSPHSLGGSRFFRDPLGMPLQDNRSQSQSPFRLDMPTVSPAQLAFSAMQYLPVPVIVLNNLKTVVLANEAMGRMMGIITDDTDGDDFSMTIDRLRGQTLSQVGIDMLQDGKPVWVTWETFFDTLVNEIGAHRPTSQQSPISVVAAAGDATPTIDGPASPGKQRRCMPAKPTQDAIIEVIVSRKGLNKTTFDSRYKSKESEFHAFAKMIVTVWEVEDKQVYFTLTFTSTQSTPSTPLNNKKSVAKSMALEAAERKTISNSNPPSVASSRDSSSPALNTPSFLTMSSSPFPPMGPPSIAAHSPSSTPSVLQKIIRMKDALLDNTQMPILAMWKDGSVTFPNKAARLLLPHDADLDSSSDGFDLLKNWEVWTEDFGRRLEVDEHPLSILLKTATPFASIRVGVFDTTGKRLVYDLLGEAITDEKTDEFLAGVVTFRDVTIMTEEISLIKERDEERFKIICDTMPQLVWTATAAGMHDFFNTRWYNYTGLAPEQCLGLAWQGCFHPEDKIEALSRWRASLETGNPYFMEYRCRNKEGEWRWFLGRALAVRNPETGEIEKWFGTCTDVHESIETKLAAKQTRQQLLSVIAHSHVTIFTVDPNRRVTMLEGALIWDTTYEDTEKGRWFIGEDMYTVFNRLTEQMPEGERPDWLNSIEEILEGKRFEDIKEHGLDDRWYRTRFIPMYGKRVQNGMRANVEGVIGVVMDVTALKDSEEALRVQSRDKHRAMANEAAANEANRLKSQFLANMSHEIRTPITGVLGMAELLGDMSLDEEQRDYVDNIQSSATSLLTVINDILDFSKVESGRLDIEEVQFSLSIILKEVVRMLKFAVERKNLDFQSNISDDIENDLAVIGDPGRVRQIITNLLTNSIKFTSQGYVRFSVRKEKETTDSIIIKFIIEDTGIGIQDDVRQKLFQPFSQGDASTARRFGGTGLGLTICKNLLDLMHGQITLQSTVGSGTTATFWIPFHKPQRRKARNVEAGAIPDRLQSDLSVSCNSSEYENAVAGTPAGSDGSSGLAGLRRRYSVRSSQSIEQDLPRSERAAFHILVVEDNAVNQKIATRTIRKLGFQVTATWNGREALEYVLGASEGRNAKPDIILMDVQMPIIDGYKCTHLMRHHRPYKGLIHDVPIVAMTASAIQGDREKCKKAGMDDYLAKPVTMSILERMLIRWCISRRRETPLPDHATSDCSEQSEHCDTSNVPQIAVANNAAFSKTSLDSGNEMQDDSMCGPVTPTPATMRGREELSPFDSPSVVNMPPRVPRPERDKEFSSLLQETKLIDAAGGPTANLRSNSFQEQQGSGEALTEANVNKLDIENKQPHS</sequence>
<dbReference type="InterPro" id="IPR035965">
    <property type="entry name" value="PAS-like_dom_sf"/>
</dbReference>
<dbReference type="GO" id="GO:0005886">
    <property type="term" value="C:plasma membrane"/>
    <property type="evidence" value="ECO:0007669"/>
    <property type="project" value="UniProtKB-SubCell"/>
</dbReference>
<dbReference type="OrthoDB" id="60033at2759"/>
<feature type="compositionally biased region" description="Polar residues" evidence="14">
    <location>
        <begin position="1346"/>
        <end position="1358"/>
    </location>
</feature>
<dbReference type="SMART" id="SM00086">
    <property type="entry name" value="PAC"/>
    <property type="match status" value="1"/>
</dbReference>
<organism evidence="18 19">
    <name type="scientific">Cordyceps militaris</name>
    <name type="common">Caterpillar fungus</name>
    <name type="synonym">Clavaria militaris</name>
    <dbReference type="NCBI Taxonomy" id="73501"/>
    <lineage>
        <taxon>Eukaryota</taxon>
        <taxon>Fungi</taxon>
        <taxon>Dikarya</taxon>
        <taxon>Ascomycota</taxon>
        <taxon>Pezizomycotina</taxon>
        <taxon>Sordariomycetes</taxon>
        <taxon>Hypocreomycetidae</taxon>
        <taxon>Hypocreales</taxon>
        <taxon>Cordycipitaceae</taxon>
        <taxon>Cordyceps</taxon>
    </lineage>
</organism>
<dbReference type="PROSITE" id="PS50110">
    <property type="entry name" value="RESPONSE_REGULATORY"/>
    <property type="match status" value="1"/>
</dbReference>
<feature type="compositionally biased region" description="Polar residues" evidence="14">
    <location>
        <begin position="1"/>
        <end position="17"/>
    </location>
</feature>
<dbReference type="InterPro" id="IPR005467">
    <property type="entry name" value="His_kinase_dom"/>
</dbReference>
<evidence type="ECO:0000256" key="3">
    <source>
        <dbReference type="ARBA" id="ARBA00012438"/>
    </source>
</evidence>
<dbReference type="SUPFAM" id="SSF47384">
    <property type="entry name" value="Homodimeric domain of signal transducing histidine kinase"/>
    <property type="match status" value="1"/>
</dbReference>
<dbReference type="SUPFAM" id="SSF55785">
    <property type="entry name" value="PYP-like sensor domain (PAS domain)"/>
    <property type="match status" value="1"/>
</dbReference>
<dbReference type="Proteomes" id="UP000323067">
    <property type="component" value="Chromosome v"/>
</dbReference>
<evidence type="ECO:0000256" key="5">
    <source>
        <dbReference type="ARBA" id="ARBA00022553"/>
    </source>
</evidence>
<dbReference type="NCBIfam" id="TIGR00229">
    <property type="entry name" value="sensory_box"/>
    <property type="match status" value="1"/>
</dbReference>
<keyword evidence="7" id="KW-0812">Transmembrane</keyword>
<dbReference type="CDD" id="cd16922">
    <property type="entry name" value="HATPase_EvgS-ArcB-TorS-like"/>
    <property type="match status" value="1"/>
</dbReference>
<dbReference type="InterPro" id="IPR000014">
    <property type="entry name" value="PAS"/>
</dbReference>
<dbReference type="CDD" id="cd00082">
    <property type="entry name" value="HisKA"/>
    <property type="match status" value="1"/>
</dbReference>
<proteinExistence type="predicted"/>
<comment type="catalytic activity">
    <reaction evidence="1">
        <text>ATP + protein L-histidine = ADP + protein N-phospho-L-histidine.</text>
        <dbReference type="EC" id="2.7.13.3"/>
    </reaction>
</comment>
<dbReference type="SMART" id="SM00387">
    <property type="entry name" value="HATPase_c"/>
    <property type="match status" value="1"/>
</dbReference>
<dbReference type="Pfam" id="PF00512">
    <property type="entry name" value="HisKA"/>
    <property type="match status" value="1"/>
</dbReference>
<name>A0A2H4SP65_CORMI</name>
<evidence type="ECO:0000256" key="10">
    <source>
        <dbReference type="ARBA" id="ARBA00022840"/>
    </source>
</evidence>
<evidence type="ECO:0000256" key="11">
    <source>
        <dbReference type="ARBA" id="ARBA00022989"/>
    </source>
</evidence>
<dbReference type="FunFam" id="3.30.450.20:FF:000099">
    <property type="entry name" value="Sensory box sensor histidine kinase"/>
    <property type="match status" value="1"/>
</dbReference>
<evidence type="ECO:0000256" key="2">
    <source>
        <dbReference type="ARBA" id="ARBA00004651"/>
    </source>
</evidence>
<feature type="compositionally biased region" description="Basic and acidic residues" evidence="14">
    <location>
        <begin position="1370"/>
        <end position="1379"/>
    </location>
</feature>
<dbReference type="PANTHER" id="PTHR43047">
    <property type="entry name" value="TWO-COMPONENT HISTIDINE PROTEIN KINASE"/>
    <property type="match status" value="1"/>
</dbReference>
<dbReference type="PROSITE" id="PS50109">
    <property type="entry name" value="HIS_KIN"/>
    <property type="match status" value="1"/>
</dbReference>
<dbReference type="CDD" id="cd17546">
    <property type="entry name" value="REC_hyHK_CKI1_RcsC-like"/>
    <property type="match status" value="1"/>
</dbReference>
<dbReference type="EMBL" id="CP023325">
    <property type="protein sequence ID" value="ATY64891.1"/>
    <property type="molecule type" value="Genomic_DNA"/>
</dbReference>
<keyword evidence="12" id="KW-0472">Membrane</keyword>
<evidence type="ECO:0000256" key="1">
    <source>
        <dbReference type="ARBA" id="ARBA00000085"/>
    </source>
</evidence>
<dbReference type="Gene3D" id="3.40.50.2300">
    <property type="match status" value="1"/>
</dbReference>
<accession>A0A2H4SP65</accession>
<dbReference type="Gene3D" id="1.10.287.130">
    <property type="match status" value="1"/>
</dbReference>
<dbReference type="Gene3D" id="3.30.565.10">
    <property type="entry name" value="Histidine kinase-like ATPase, C-terminal domain"/>
    <property type="match status" value="1"/>
</dbReference>
<dbReference type="FunFam" id="1.10.287.130:FF:000003">
    <property type="entry name" value="Histidine kinase"/>
    <property type="match status" value="1"/>
</dbReference>